<comment type="caution">
    <text evidence="5">The sequence shown here is derived from an EMBL/GenBank/DDBJ whole genome shotgun (WGS) entry which is preliminary data.</text>
</comment>
<dbReference type="AlphaFoldDB" id="A0A2W7NSN3"/>
<organism evidence="5 6">
    <name type="scientific">Breznakibacter xylanolyticus</name>
    <dbReference type="NCBI Taxonomy" id="990"/>
    <lineage>
        <taxon>Bacteria</taxon>
        <taxon>Pseudomonadati</taxon>
        <taxon>Bacteroidota</taxon>
        <taxon>Bacteroidia</taxon>
        <taxon>Marinilabiliales</taxon>
        <taxon>Marinilabiliaceae</taxon>
        <taxon>Breznakibacter</taxon>
    </lineage>
</organism>
<comment type="cofactor">
    <cofactor evidence="4">
        <name>Fe(2+)</name>
        <dbReference type="ChEBI" id="CHEBI:29033"/>
    </cofactor>
    <text evidence="4">Binds 1 Fe(2+) ion.</text>
</comment>
<dbReference type="GO" id="GO:0046872">
    <property type="term" value="F:metal ion binding"/>
    <property type="evidence" value="ECO:0007669"/>
    <property type="project" value="UniProtKB-KW"/>
</dbReference>
<evidence type="ECO:0000256" key="4">
    <source>
        <dbReference type="HAMAP-Rule" id="MF_00163"/>
    </source>
</evidence>
<comment type="similarity">
    <text evidence="1 4">Belongs to the polypeptide deformylase family.</text>
</comment>
<dbReference type="InterPro" id="IPR023635">
    <property type="entry name" value="Peptide_deformylase"/>
</dbReference>
<dbReference type="PRINTS" id="PR01576">
    <property type="entry name" value="PDEFORMYLASE"/>
</dbReference>
<accession>A0A2W7NSN3</accession>
<dbReference type="CDD" id="cd00487">
    <property type="entry name" value="Pep_deformylase"/>
    <property type="match status" value="1"/>
</dbReference>
<evidence type="ECO:0000313" key="6">
    <source>
        <dbReference type="Proteomes" id="UP000249239"/>
    </source>
</evidence>
<dbReference type="NCBIfam" id="NF001159">
    <property type="entry name" value="PRK00150.1-3"/>
    <property type="match status" value="1"/>
</dbReference>
<dbReference type="InterPro" id="IPR036821">
    <property type="entry name" value="Peptide_deformylase_sf"/>
</dbReference>
<reference evidence="5 6" key="1">
    <citation type="submission" date="2018-06" db="EMBL/GenBank/DDBJ databases">
        <title>Genomic Encyclopedia of Archaeal and Bacterial Type Strains, Phase II (KMG-II): from individual species to whole genera.</title>
        <authorList>
            <person name="Goeker M."/>
        </authorList>
    </citation>
    <scope>NUCLEOTIDE SEQUENCE [LARGE SCALE GENOMIC DNA]</scope>
    <source>
        <strain evidence="5 6">DSM 6779</strain>
    </source>
</reference>
<keyword evidence="4" id="KW-0408">Iron</keyword>
<dbReference type="GO" id="GO:0042586">
    <property type="term" value="F:peptide deformylase activity"/>
    <property type="evidence" value="ECO:0007669"/>
    <property type="project" value="UniProtKB-UniRule"/>
</dbReference>
<dbReference type="RefSeq" id="WP_111446298.1">
    <property type="nucleotide sequence ID" value="NZ_QKZK01000021.1"/>
</dbReference>
<dbReference type="Proteomes" id="UP000249239">
    <property type="component" value="Unassembled WGS sequence"/>
</dbReference>
<keyword evidence="3 4" id="KW-0378">Hydrolase</keyword>
<dbReference type="EMBL" id="QKZK01000021">
    <property type="protein sequence ID" value="PZX14262.1"/>
    <property type="molecule type" value="Genomic_DNA"/>
</dbReference>
<feature type="binding site" evidence="4">
    <location>
        <position position="144"/>
    </location>
    <ligand>
        <name>Fe cation</name>
        <dbReference type="ChEBI" id="CHEBI:24875"/>
    </ligand>
</feature>
<keyword evidence="4" id="KW-0648">Protein biosynthesis</keyword>
<dbReference type="GO" id="GO:0006412">
    <property type="term" value="P:translation"/>
    <property type="evidence" value="ECO:0007669"/>
    <property type="project" value="UniProtKB-UniRule"/>
</dbReference>
<dbReference type="OrthoDB" id="9784988at2"/>
<evidence type="ECO:0000256" key="1">
    <source>
        <dbReference type="ARBA" id="ARBA00010759"/>
    </source>
</evidence>
<dbReference type="SUPFAM" id="SSF56420">
    <property type="entry name" value="Peptide deformylase"/>
    <property type="match status" value="1"/>
</dbReference>
<protein>
    <recommendedName>
        <fullName evidence="4">Peptide deformylase</fullName>
        <shortName evidence="4">PDF</shortName>
        <ecNumber evidence="4">3.5.1.88</ecNumber>
    </recommendedName>
    <alternativeName>
        <fullName evidence="4">Polypeptide deformylase</fullName>
    </alternativeName>
</protein>
<dbReference type="HAMAP" id="MF_00163">
    <property type="entry name" value="Pep_deformylase"/>
    <property type="match status" value="1"/>
</dbReference>
<comment type="function">
    <text evidence="4">Removes the formyl group from the N-terminal Met of newly synthesized proteins. Requires at least a dipeptide for an efficient rate of reaction. N-terminal L-methionine is a prerequisite for activity but the enzyme has broad specificity at other positions.</text>
</comment>
<dbReference type="Pfam" id="PF01327">
    <property type="entry name" value="Pep_deformylase"/>
    <property type="match status" value="1"/>
</dbReference>
<keyword evidence="2 4" id="KW-0479">Metal-binding</keyword>
<comment type="catalytic activity">
    <reaction evidence="4">
        <text>N-terminal N-formyl-L-methionyl-[peptide] + H2O = N-terminal L-methionyl-[peptide] + formate</text>
        <dbReference type="Rhea" id="RHEA:24420"/>
        <dbReference type="Rhea" id="RHEA-COMP:10639"/>
        <dbReference type="Rhea" id="RHEA-COMP:10640"/>
        <dbReference type="ChEBI" id="CHEBI:15377"/>
        <dbReference type="ChEBI" id="CHEBI:15740"/>
        <dbReference type="ChEBI" id="CHEBI:49298"/>
        <dbReference type="ChEBI" id="CHEBI:64731"/>
        <dbReference type="EC" id="3.5.1.88"/>
    </reaction>
</comment>
<keyword evidence="6" id="KW-1185">Reference proteome</keyword>
<feature type="binding site" evidence="4">
    <location>
        <position position="140"/>
    </location>
    <ligand>
        <name>Fe cation</name>
        <dbReference type="ChEBI" id="CHEBI:24875"/>
    </ligand>
</feature>
<dbReference type="PIRSF" id="PIRSF004749">
    <property type="entry name" value="Pep_def"/>
    <property type="match status" value="1"/>
</dbReference>
<name>A0A2W7NSN3_9BACT</name>
<sequence length="186" mass="21015">MILPVVVYGHPVLRKVAEDITKDYEGLSQLIDDMKQTMYKAEGVGLAAPQIGLAIRLFVIDATPMEEDYPELKDFKKVFINAHVIETHGELVVESEGCLSLPGIREDVVRPSKVRIQYVDENFTPHDEVFEGFAARVIMHEYDHTEGKMFVDHLSPLKKKFIKGKLNNITKGNVDVSYRIKTATGK</sequence>
<evidence type="ECO:0000256" key="2">
    <source>
        <dbReference type="ARBA" id="ARBA00022723"/>
    </source>
</evidence>
<evidence type="ECO:0000313" key="5">
    <source>
        <dbReference type="EMBL" id="PZX14262.1"/>
    </source>
</evidence>
<evidence type="ECO:0000256" key="3">
    <source>
        <dbReference type="ARBA" id="ARBA00022801"/>
    </source>
</evidence>
<dbReference type="Gene3D" id="3.90.45.10">
    <property type="entry name" value="Peptide deformylase"/>
    <property type="match status" value="1"/>
</dbReference>
<dbReference type="EC" id="3.5.1.88" evidence="4"/>
<dbReference type="NCBIfam" id="TIGR00079">
    <property type="entry name" value="pept_deformyl"/>
    <property type="match status" value="1"/>
</dbReference>
<proteinExistence type="inferred from homology"/>
<dbReference type="PANTHER" id="PTHR10458">
    <property type="entry name" value="PEPTIDE DEFORMYLASE"/>
    <property type="match status" value="1"/>
</dbReference>
<gene>
    <name evidence="4" type="primary">def</name>
    <name evidence="5" type="ORF">LX69_02442</name>
</gene>
<feature type="binding site" evidence="4">
    <location>
        <position position="98"/>
    </location>
    <ligand>
        <name>Fe cation</name>
        <dbReference type="ChEBI" id="CHEBI:24875"/>
    </ligand>
</feature>
<feature type="active site" evidence="4">
    <location>
        <position position="141"/>
    </location>
</feature>
<dbReference type="PANTHER" id="PTHR10458:SF22">
    <property type="entry name" value="PEPTIDE DEFORMYLASE"/>
    <property type="match status" value="1"/>
</dbReference>